<accession>A0ABZ1URY3</accession>
<proteinExistence type="predicted"/>
<evidence type="ECO:0000313" key="2">
    <source>
        <dbReference type="EMBL" id="WUR15426.1"/>
    </source>
</evidence>
<dbReference type="Proteomes" id="UP000321323">
    <property type="component" value="Chromosome"/>
</dbReference>
<keyword evidence="3" id="KW-1185">Reference proteome</keyword>
<reference evidence="2 3" key="1">
    <citation type="journal article" date="2019" name="Int. J. Syst. Evol. Microbiol.">
        <title>The Draft Whole-Genome Sequence of the Antibiotic Producer Empedobacter haloabium ATCC 31962 Provides Indications for Its Taxonomic Reclassification.</title>
        <authorList>
            <person name="Miess H."/>
            <person name="Arlt P."/>
            <person name="Apel A.K."/>
            <person name="Weber T."/>
            <person name="Nieselt K."/>
            <person name="Hanssen F."/>
            <person name="Czemmel S."/>
            <person name="Nahnsen S."/>
            <person name="Gross H."/>
        </authorList>
    </citation>
    <scope>NUCLEOTIDE SEQUENCE [LARGE SCALE GENOMIC DNA]</scope>
    <source>
        <strain evidence="2 3">ATCC 31962</strain>
    </source>
</reference>
<dbReference type="EMBL" id="CP136508">
    <property type="protein sequence ID" value="WUR15426.1"/>
    <property type="molecule type" value="Genomic_DNA"/>
</dbReference>
<sequence>MRALCEAEMTFIAGGHDPDNPKKDIEMPRVIIEGQRTRDSYDTGMWDLLMERLYYVPPDASDPNDDHHACFLVNGDPGLKHAPGADVTDIRQAALMVQDYIKGQDQSIEWGALIIRNQYGDVRVGEINKGDKGEVKMQGGLAPGDKIVATVHSHPSTPGTDQSLPSTYQSNGNQPNDEKSTKDLIAQGFMDPNGLVYIIDNASGQMHEYDPFNISVNNRNNITDDLKQWGVSCGW</sequence>
<evidence type="ECO:0000256" key="1">
    <source>
        <dbReference type="SAM" id="MobiDB-lite"/>
    </source>
</evidence>
<evidence type="ECO:0008006" key="4">
    <source>
        <dbReference type="Google" id="ProtNLM"/>
    </source>
</evidence>
<feature type="region of interest" description="Disordered" evidence="1">
    <location>
        <begin position="152"/>
        <end position="180"/>
    </location>
</feature>
<evidence type="ECO:0000313" key="3">
    <source>
        <dbReference type="Proteomes" id="UP000321323"/>
    </source>
</evidence>
<feature type="compositionally biased region" description="Polar residues" evidence="1">
    <location>
        <begin position="153"/>
        <end position="175"/>
    </location>
</feature>
<gene>
    <name evidence="2" type="ORF">E7V67_010085</name>
</gene>
<protein>
    <recommendedName>
        <fullName evidence="4">DUF4329 domain-containing protein</fullName>
    </recommendedName>
</protein>
<organism evidence="2 3">
    <name type="scientific">[Empedobacter] haloabium</name>
    <dbReference type="NCBI Taxonomy" id="592317"/>
    <lineage>
        <taxon>Bacteria</taxon>
        <taxon>Pseudomonadati</taxon>
        <taxon>Pseudomonadota</taxon>
        <taxon>Betaproteobacteria</taxon>
        <taxon>Burkholderiales</taxon>
        <taxon>Oxalobacteraceae</taxon>
        <taxon>Telluria group</taxon>
        <taxon>Telluria group incertae sedis</taxon>
    </lineage>
</organism>
<name>A0ABZ1URY3_9BURK</name>